<evidence type="ECO:0000256" key="1">
    <source>
        <dbReference type="SAM" id="Coils"/>
    </source>
</evidence>
<proteinExistence type="predicted"/>
<dbReference type="EMBL" id="JBHRZT010000001">
    <property type="protein sequence ID" value="MFC3882020.1"/>
    <property type="molecule type" value="Genomic_DNA"/>
</dbReference>
<keyword evidence="1" id="KW-0175">Coiled coil</keyword>
<evidence type="ECO:0000313" key="2">
    <source>
        <dbReference type="EMBL" id="MFC3882020.1"/>
    </source>
</evidence>
<name>A0ABV8AWQ9_9BACI</name>
<evidence type="ECO:0008006" key="4">
    <source>
        <dbReference type="Google" id="ProtNLM"/>
    </source>
</evidence>
<comment type="caution">
    <text evidence="2">The sequence shown here is derived from an EMBL/GenBank/DDBJ whole genome shotgun (WGS) entry which is preliminary data.</text>
</comment>
<keyword evidence="3" id="KW-1185">Reference proteome</keyword>
<dbReference type="RefSeq" id="WP_377911107.1">
    <property type="nucleotide sequence ID" value="NZ_JBHRZT010000001.1"/>
</dbReference>
<feature type="coiled-coil region" evidence="1">
    <location>
        <begin position="158"/>
        <end position="185"/>
    </location>
</feature>
<dbReference type="Proteomes" id="UP001595752">
    <property type="component" value="Unassembled WGS sequence"/>
</dbReference>
<evidence type="ECO:0000313" key="3">
    <source>
        <dbReference type="Proteomes" id="UP001595752"/>
    </source>
</evidence>
<reference evidence="3" key="1">
    <citation type="journal article" date="2019" name="Int. J. Syst. Evol. Microbiol.">
        <title>The Global Catalogue of Microorganisms (GCM) 10K type strain sequencing project: providing services to taxonomists for standard genome sequencing and annotation.</title>
        <authorList>
            <consortium name="The Broad Institute Genomics Platform"/>
            <consortium name="The Broad Institute Genome Sequencing Center for Infectious Disease"/>
            <person name="Wu L."/>
            <person name="Ma J."/>
        </authorList>
    </citation>
    <scope>NUCLEOTIDE SEQUENCE [LARGE SCALE GENOMIC DNA]</scope>
    <source>
        <strain evidence="3">CCUG 61889</strain>
    </source>
</reference>
<gene>
    <name evidence="2" type="ORF">ACFOU2_00145</name>
</gene>
<sequence length="324" mass="37876">MLEEEFEDDALYKTIVKAGLKKELFTKGILSMDKELVYSTVEAGKIIGRPDSTIRNYFRTELIDYIEPERMGKFYRMNYKSTFKLHMILILVEKTSRNIADISYEIGLRALSSSDKHTIRILENNSNNPEVPASQSNLYERLQAMEHNFKVLNSWIHVNHEKELLKDYENRLLHCEKDIEGIQKDKVNLKLEERMIRSDEKYYKMLDQSLRRTQSNIPKNQGILGNILSAFKQERKSEEEIGLVVQEAAATAEQAIEKLKVSQVVEKMALLNEQLAKKEKEREELKEKIEKQKKKLMHVQRQGAQLLEDDLPSLLTFPTIEDQE</sequence>
<feature type="coiled-coil region" evidence="1">
    <location>
        <begin position="261"/>
        <end position="302"/>
    </location>
</feature>
<organism evidence="2 3">
    <name type="scientific">Bacillus songklensis</name>
    <dbReference type="NCBI Taxonomy" id="1069116"/>
    <lineage>
        <taxon>Bacteria</taxon>
        <taxon>Bacillati</taxon>
        <taxon>Bacillota</taxon>
        <taxon>Bacilli</taxon>
        <taxon>Bacillales</taxon>
        <taxon>Bacillaceae</taxon>
        <taxon>Bacillus</taxon>
    </lineage>
</organism>
<protein>
    <recommendedName>
        <fullName evidence="4">DNA-binding protein</fullName>
    </recommendedName>
</protein>
<accession>A0ABV8AWQ9</accession>